<feature type="compositionally biased region" description="Basic and acidic residues" evidence="1">
    <location>
        <begin position="208"/>
        <end position="227"/>
    </location>
</feature>
<dbReference type="OMA" id="HNESHQS"/>
<keyword evidence="2" id="KW-0472">Membrane</keyword>
<evidence type="ECO:0000313" key="3">
    <source>
        <dbReference type="EnsemblMetazoa" id="G14805.1:cds"/>
    </source>
</evidence>
<feature type="region of interest" description="Disordered" evidence="1">
    <location>
        <begin position="197"/>
        <end position="305"/>
    </location>
</feature>
<feature type="compositionally biased region" description="Basic and acidic residues" evidence="1">
    <location>
        <begin position="283"/>
        <end position="305"/>
    </location>
</feature>
<feature type="compositionally biased region" description="Polar residues" evidence="1">
    <location>
        <begin position="255"/>
        <end position="268"/>
    </location>
</feature>
<evidence type="ECO:0000256" key="2">
    <source>
        <dbReference type="SAM" id="Phobius"/>
    </source>
</evidence>
<keyword evidence="4" id="KW-1185">Reference proteome</keyword>
<proteinExistence type="predicted"/>
<evidence type="ECO:0000313" key="4">
    <source>
        <dbReference type="Proteomes" id="UP000005408"/>
    </source>
</evidence>
<keyword evidence="2" id="KW-0812">Transmembrane</keyword>
<dbReference type="OrthoDB" id="6097589at2759"/>
<name>A0A8W8IL72_MAGGI</name>
<protein>
    <submittedName>
        <fullName evidence="3">Uncharacterized protein</fullName>
    </submittedName>
</protein>
<dbReference type="Proteomes" id="UP000005408">
    <property type="component" value="Unassembled WGS sequence"/>
</dbReference>
<organism evidence="3 4">
    <name type="scientific">Magallana gigas</name>
    <name type="common">Pacific oyster</name>
    <name type="synonym">Crassostrea gigas</name>
    <dbReference type="NCBI Taxonomy" id="29159"/>
    <lineage>
        <taxon>Eukaryota</taxon>
        <taxon>Metazoa</taxon>
        <taxon>Spiralia</taxon>
        <taxon>Lophotrochozoa</taxon>
        <taxon>Mollusca</taxon>
        <taxon>Bivalvia</taxon>
        <taxon>Autobranchia</taxon>
        <taxon>Pteriomorphia</taxon>
        <taxon>Ostreida</taxon>
        <taxon>Ostreoidea</taxon>
        <taxon>Ostreidae</taxon>
        <taxon>Magallana</taxon>
    </lineage>
</organism>
<dbReference type="EnsemblMetazoa" id="G14805.1">
    <property type="protein sequence ID" value="G14805.1:cds"/>
    <property type="gene ID" value="G14805"/>
</dbReference>
<evidence type="ECO:0000256" key="1">
    <source>
        <dbReference type="SAM" id="MobiDB-lite"/>
    </source>
</evidence>
<sequence length="348" mass="39954">MIDSLKRIIGICLRIQNQLACYMLLILLDCFSGNAYPTGTNESRIIAFLFQYENNNSGIAHIRVKRSNESSVPQKQYANAVEEFYADPNNRAMYLVLPLIVLIYGGCSSIYCIHKCCRYVKRKKLEKEMQMRERLTSETGSCTEMEETSEKQNFETEASSSVDTGNHKKPNGIEVSPPPAYNNSLLEDEELPLEDFEDYSGTQGNQKDLSRHNESHQSNHEEKKSYSHQETSFIDEQKNKQSVDWNKISEDNRSMDQVNNNSVSSAKTSRSQSRPKPSPPPAYEKRTSPDGKSSRGKEQYDLTPRDIEDILNYYSDKKHMPDVIPDDTENVVPLKKKIKKWKHRVFNG</sequence>
<feature type="transmembrane region" description="Helical" evidence="2">
    <location>
        <begin position="92"/>
        <end position="113"/>
    </location>
</feature>
<feature type="compositionally biased region" description="Polar residues" evidence="1">
    <location>
        <begin position="155"/>
        <end position="164"/>
    </location>
</feature>
<keyword evidence="2" id="KW-1133">Transmembrane helix</keyword>
<feature type="compositionally biased region" description="Basic and acidic residues" evidence="1">
    <location>
        <begin position="235"/>
        <end position="254"/>
    </location>
</feature>
<accession>A0A8W8IL72</accession>
<dbReference type="AlphaFoldDB" id="A0A8W8IL72"/>
<reference evidence="3" key="1">
    <citation type="submission" date="2022-08" db="UniProtKB">
        <authorList>
            <consortium name="EnsemblMetazoa"/>
        </authorList>
    </citation>
    <scope>IDENTIFICATION</scope>
    <source>
        <strain evidence="3">05x7-T-G4-1.051#20</strain>
    </source>
</reference>
<feature type="region of interest" description="Disordered" evidence="1">
    <location>
        <begin position="131"/>
        <end position="184"/>
    </location>
</feature>